<evidence type="ECO:0000259" key="5">
    <source>
        <dbReference type="PROSITE" id="PS51891"/>
    </source>
</evidence>
<dbReference type="Gene3D" id="3.90.1590.10">
    <property type="entry name" value="glutathione-dependent formaldehyde- activating enzyme (gfa)"/>
    <property type="match status" value="1"/>
</dbReference>
<dbReference type="EMBL" id="FXTE01000005">
    <property type="protein sequence ID" value="SMO68378.1"/>
    <property type="molecule type" value="Genomic_DNA"/>
</dbReference>
<name>A0A521D9N3_9RHOB</name>
<keyword evidence="3" id="KW-0862">Zinc</keyword>
<dbReference type="GO" id="GO:0016846">
    <property type="term" value="F:carbon-sulfur lyase activity"/>
    <property type="evidence" value="ECO:0007669"/>
    <property type="project" value="InterPro"/>
</dbReference>
<dbReference type="InterPro" id="IPR006913">
    <property type="entry name" value="CENP-V/GFA"/>
</dbReference>
<reference evidence="6 7" key="1">
    <citation type="submission" date="2017-05" db="EMBL/GenBank/DDBJ databases">
        <authorList>
            <person name="Varghese N."/>
            <person name="Submissions S."/>
        </authorList>
    </citation>
    <scope>NUCLEOTIDE SEQUENCE [LARGE SCALE GENOMIC DNA]</scope>
    <source>
        <strain evidence="6 7">DSM 28009</strain>
    </source>
</reference>
<dbReference type="GO" id="GO:0046872">
    <property type="term" value="F:metal ion binding"/>
    <property type="evidence" value="ECO:0007669"/>
    <property type="project" value="UniProtKB-KW"/>
</dbReference>
<dbReference type="Pfam" id="PF04828">
    <property type="entry name" value="GFA"/>
    <property type="match status" value="1"/>
</dbReference>
<dbReference type="SUPFAM" id="SSF51316">
    <property type="entry name" value="Mss4-like"/>
    <property type="match status" value="1"/>
</dbReference>
<protein>
    <submittedName>
        <fullName evidence="6">Uncharacterized conserved protein</fullName>
    </submittedName>
</protein>
<evidence type="ECO:0000256" key="4">
    <source>
        <dbReference type="ARBA" id="ARBA00023239"/>
    </source>
</evidence>
<accession>A0A521D9N3</accession>
<dbReference type="AlphaFoldDB" id="A0A521D9N3"/>
<evidence type="ECO:0000313" key="7">
    <source>
        <dbReference type="Proteomes" id="UP000319555"/>
    </source>
</evidence>
<comment type="similarity">
    <text evidence="1">Belongs to the Gfa family.</text>
</comment>
<keyword evidence="2" id="KW-0479">Metal-binding</keyword>
<keyword evidence="7" id="KW-1185">Reference proteome</keyword>
<dbReference type="PROSITE" id="PS51891">
    <property type="entry name" value="CENP_V_GFA"/>
    <property type="match status" value="1"/>
</dbReference>
<keyword evidence="4" id="KW-0456">Lyase</keyword>
<dbReference type="InterPro" id="IPR011057">
    <property type="entry name" value="Mss4-like_sf"/>
</dbReference>
<dbReference type="Proteomes" id="UP000319555">
    <property type="component" value="Unassembled WGS sequence"/>
</dbReference>
<dbReference type="PANTHER" id="PTHR33337:SF40">
    <property type="entry name" value="CENP-V_GFA DOMAIN-CONTAINING PROTEIN-RELATED"/>
    <property type="match status" value="1"/>
</dbReference>
<sequence>MYLPVGLPGLMARPFLFVLQNVLRLLADCDKVYVHVMFYFWNAKLEAKVIHGSCLCGAVKFQLTSEPSVMGTCHCSRCRKAGASTVVFVKKDDVVWLDGKDRVVTYQPEPPYKYGRCFCDTCGTSLGEILADADSFPIAANALDTPFDLKVQFHESVSEKPHWYEICDDAPQSSGHPS</sequence>
<dbReference type="PANTHER" id="PTHR33337">
    <property type="entry name" value="GFA DOMAIN-CONTAINING PROTEIN"/>
    <property type="match status" value="1"/>
</dbReference>
<evidence type="ECO:0000313" key="6">
    <source>
        <dbReference type="EMBL" id="SMO68378.1"/>
    </source>
</evidence>
<evidence type="ECO:0000256" key="1">
    <source>
        <dbReference type="ARBA" id="ARBA00005495"/>
    </source>
</evidence>
<evidence type="ECO:0000256" key="3">
    <source>
        <dbReference type="ARBA" id="ARBA00022833"/>
    </source>
</evidence>
<gene>
    <name evidence="6" type="ORF">SAMN06265380_105111</name>
</gene>
<feature type="domain" description="CENP-V/GFA" evidence="5">
    <location>
        <begin position="50"/>
        <end position="165"/>
    </location>
</feature>
<evidence type="ECO:0000256" key="2">
    <source>
        <dbReference type="ARBA" id="ARBA00022723"/>
    </source>
</evidence>
<organism evidence="6 7">
    <name type="scientific">Ruegeria faecimaris</name>
    <dbReference type="NCBI Taxonomy" id="686389"/>
    <lineage>
        <taxon>Bacteria</taxon>
        <taxon>Pseudomonadati</taxon>
        <taxon>Pseudomonadota</taxon>
        <taxon>Alphaproteobacteria</taxon>
        <taxon>Rhodobacterales</taxon>
        <taxon>Roseobacteraceae</taxon>
        <taxon>Ruegeria</taxon>
    </lineage>
</organism>
<proteinExistence type="inferred from homology"/>